<dbReference type="InterPro" id="IPR056924">
    <property type="entry name" value="SH3_Tf2-1"/>
</dbReference>
<comment type="caution">
    <text evidence="3">The sequence shown here is derived from an EMBL/GenBank/DDBJ whole genome shotgun (WGS) entry which is preliminary data.</text>
</comment>
<sequence length="258" mass="30147">MKKWADKKRRHTEYKVEDMMLVKLLPQQFKSLRSVHKGLVKRYEGPFPILRKVGKVSYRVELPPRLKIHLVFHTSYSKPYHGDKDDPSRGLSKRAPTAVVTSYDKEKARLVGSQRMHYGNSRSRLGGSGQKARRGRLRHKWGECHKLIQMSLPMALYRAKKLLETPRMGRVWKVLEKTGRIHTILHYDGRHERSLGLSRQFQKSLVYTCEGLIWPRHQASELPSTCKGFLELIKLPFFKELPTKLLKLLSRERLNLAS</sequence>
<dbReference type="PANTHER" id="PTHR46148:SF52">
    <property type="entry name" value="OS04G0603800 PROTEIN"/>
    <property type="match status" value="1"/>
</dbReference>
<dbReference type="Pfam" id="PF24626">
    <property type="entry name" value="SH3_Tf2-1"/>
    <property type="match status" value="1"/>
</dbReference>
<evidence type="ECO:0000259" key="2">
    <source>
        <dbReference type="Pfam" id="PF24626"/>
    </source>
</evidence>
<proteinExistence type="predicted"/>
<reference evidence="3 4" key="1">
    <citation type="journal article" date="2018" name="PLoS Genet.">
        <title>Population sequencing reveals clonal diversity and ancestral inbreeding in the grapevine cultivar Chardonnay.</title>
        <authorList>
            <person name="Roach M.J."/>
            <person name="Johnson D.L."/>
            <person name="Bohlmann J."/>
            <person name="van Vuuren H.J."/>
            <person name="Jones S.J."/>
            <person name="Pretorius I.S."/>
            <person name="Schmidt S.A."/>
            <person name="Borneman A.R."/>
        </authorList>
    </citation>
    <scope>NUCLEOTIDE SEQUENCE [LARGE SCALE GENOMIC DNA]</scope>
    <source>
        <strain evidence="4">cv. Chardonnay</strain>
        <tissue evidence="3">Leaf</tissue>
    </source>
</reference>
<dbReference type="EMBL" id="QGNW01002199">
    <property type="protein sequence ID" value="RVW23340.1"/>
    <property type="molecule type" value="Genomic_DNA"/>
</dbReference>
<evidence type="ECO:0000256" key="1">
    <source>
        <dbReference type="SAM" id="MobiDB-lite"/>
    </source>
</evidence>
<feature type="region of interest" description="Disordered" evidence="1">
    <location>
        <begin position="79"/>
        <end position="98"/>
    </location>
</feature>
<evidence type="ECO:0000313" key="4">
    <source>
        <dbReference type="Proteomes" id="UP000288805"/>
    </source>
</evidence>
<gene>
    <name evidence="3" type="ORF">CK203_100926</name>
</gene>
<accession>A0A438CJE8</accession>
<evidence type="ECO:0000313" key="3">
    <source>
        <dbReference type="EMBL" id="RVW23340.1"/>
    </source>
</evidence>
<protein>
    <recommendedName>
        <fullName evidence="2">Tf2-1-like SH3-like domain-containing protein</fullName>
    </recommendedName>
</protein>
<dbReference type="PANTHER" id="PTHR46148">
    <property type="entry name" value="CHROMO DOMAIN-CONTAINING PROTEIN"/>
    <property type="match status" value="1"/>
</dbReference>
<name>A0A438CJE8_VITVI</name>
<dbReference type="Proteomes" id="UP000288805">
    <property type="component" value="Unassembled WGS sequence"/>
</dbReference>
<organism evidence="3 4">
    <name type="scientific">Vitis vinifera</name>
    <name type="common">Grape</name>
    <dbReference type="NCBI Taxonomy" id="29760"/>
    <lineage>
        <taxon>Eukaryota</taxon>
        <taxon>Viridiplantae</taxon>
        <taxon>Streptophyta</taxon>
        <taxon>Embryophyta</taxon>
        <taxon>Tracheophyta</taxon>
        <taxon>Spermatophyta</taxon>
        <taxon>Magnoliopsida</taxon>
        <taxon>eudicotyledons</taxon>
        <taxon>Gunneridae</taxon>
        <taxon>Pentapetalae</taxon>
        <taxon>rosids</taxon>
        <taxon>Vitales</taxon>
        <taxon>Vitaceae</taxon>
        <taxon>Viteae</taxon>
        <taxon>Vitis</taxon>
    </lineage>
</organism>
<dbReference type="AlphaFoldDB" id="A0A438CJE8"/>
<feature type="domain" description="Tf2-1-like SH3-like" evidence="2">
    <location>
        <begin position="18"/>
        <end position="81"/>
    </location>
</feature>